<gene>
    <name evidence="2" type="ORF">SOCEGT47_056880</name>
</gene>
<feature type="region of interest" description="Disordered" evidence="1">
    <location>
        <begin position="182"/>
        <end position="203"/>
    </location>
</feature>
<organism evidence="2 3">
    <name type="scientific">Sorangium cellulosum</name>
    <name type="common">Polyangium cellulosum</name>
    <dbReference type="NCBI Taxonomy" id="56"/>
    <lineage>
        <taxon>Bacteria</taxon>
        <taxon>Pseudomonadati</taxon>
        <taxon>Myxococcota</taxon>
        <taxon>Polyangia</taxon>
        <taxon>Polyangiales</taxon>
        <taxon>Polyangiaceae</taxon>
        <taxon>Sorangium</taxon>
    </lineage>
</organism>
<protein>
    <submittedName>
        <fullName evidence="2">Uncharacterized protein</fullName>
    </submittedName>
</protein>
<accession>A0A4P2Q6M2</accession>
<reference evidence="2 3" key="1">
    <citation type="submission" date="2015-09" db="EMBL/GenBank/DDBJ databases">
        <title>Sorangium comparison.</title>
        <authorList>
            <person name="Zaburannyi N."/>
            <person name="Bunk B."/>
            <person name="Overmann J."/>
            <person name="Mueller R."/>
        </authorList>
    </citation>
    <scope>NUCLEOTIDE SEQUENCE [LARGE SCALE GENOMIC DNA]</scope>
    <source>
        <strain evidence="2 3">So ceGT47</strain>
    </source>
</reference>
<dbReference type="Gene3D" id="3.30.420.240">
    <property type="match status" value="1"/>
</dbReference>
<evidence type="ECO:0000313" key="3">
    <source>
        <dbReference type="Proteomes" id="UP000295781"/>
    </source>
</evidence>
<evidence type="ECO:0000313" key="2">
    <source>
        <dbReference type="EMBL" id="AUX25144.1"/>
    </source>
</evidence>
<proteinExistence type="predicted"/>
<dbReference type="EMBL" id="CP012670">
    <property type="protein sequence ID" value="AUX25144.1"/>
    <property type="molecule type" value="Genomic_DNA"/>
</dbReference>
<dbReference type="Proteomes" id="UP000295781">
    <property type="component" value="Chromosome"/>
</dbReference>
<name>A0A4P2Q6M2_SORCE</name>
<feature type="compositionally biased region" description="Acidic residues" evidence="1">
    <location>
        <begin position="182"/>
        <end position="194"/>
    </location>
</feature>
<evidence type="ECO:0000256" key="1">
    <source>
        <dbReference type="SAM" id="MobiDB-lite"/>
    </source>
</evidence>
<sequence>MRGTSLKCAGSWSGDDAVAIPRRGFKAIEVAAWNGLSEEKLAFEVMQVVRRHRHPREPKAAVKVDACGGIGIRVVHFLLAYSEEIEVIPVNVAERARLPNEFPLLRDQLWFALRDWLKAGGAIPEDSKLAAELTAPKFEFDMLQRRKVESKDHLRKRLKRSPDRADALALCVWEPAIFQPDYPDDDAGSDEADGEAARLDPYGGALDPYAGGIGV</sequence>
<dbReference type="AlphaFoldDB" id="A0A4P2Q6M2"/>